<dbReference type="EMBL" id="CP072754">
    <property type="protein sequence ID" value="QUC18919.1"/>
    <property type="molecule type" value="Genomic_DNA"/>
</dbReference>
<evidence type="ECO:0000313" key="3">
    <source>
        <dbReference type="EMBL" id="GAO17026.1"/>
    </source>
</evidence>
<sequence>MTRRGSLSSTSSPPSYKKHATSPSWRKPRAGPKDVDWTDVNDPEERRRIQNRIAQRKFREKARENKEKAERELRNQEHAGNSYRIPSPTDFTLDTESSGLPWGSINWGVVISRGHEIQSQRSSGRGTYVGDEHYQAAQLTAHGGGLQQAWSYGSSSGEEAYYDEASYLYDPAGLRAYTGVMR</sequence>
<feature type="compositionally biased region" description="Basic and acidic residues" evidence="1">
    <location>
        <begin position="61"/>
        <end position="77"/>
    </location>
</feature>
<dbReference type="GeneID" id="66063938"/>
<dbReference type="EMBL" id="BBTG02000008">
    <property type="protein sequence ID" value="GAO17026.1"/>
    <property type="molecule type" value="Genomic_DNA"/>
</dbReference>
<dbReference type="GO" id="GO:0003700">
    <property type="term" value="F:DNA-binding transcription factor activity"/>
    <property type="evidence" value="ECO:0007669"/>
    <property type="project" value="InterPro"/>
</dbReference>
<dbReference type="AlphaFoldDB" id="A0A1B5L3E6"/>
<dbReference type="InterPro" id="IPR004827">
    <property type="entry name" value="bZIP"/>
</dbReference>
<reference evidence="4" key="3">
    <citation type="submission" date="2020-03" db="EMBL/GenBank/DDBJ databases">
        <title>A mixture of massive structural variations and highly conserved coding sequences in Ustilaginoidea virens genome.</title>
        <authorList>
            <person name="Zhang K."/>
            <person name="Zhao Z."/>
            <person name="Zhang Z."/>
            <person name="Li Y."/>
            <person name="Hsiang T."/>
            <person name="Sun W."/>
        </authorList>
    </citation>
    <scope>NUCLEOTIDE SEQUENCE</scope>
    <source>
        <strain evidence="4">UV-8b</strain>
    </source>
</reference>
<protein>
    <recommendedName>
        <fullName evidence="2">BZIP domain-containing protein</fullName>
    </recommendedName>
</protein>
<evidence type="ECO:0000259" key="2">
    <source>
        <dbReference type="PROSITE" id="PS00036"/>
    </source>
</evidence>
<feature type="compositionally biased region" description="Low complexity" evidence="1">
    <location>
        <begin position="1"/>
        <end position="15"/>
    </location>
</feature>
<proteinExistence type="predicted"/>
<dbReference type="PANTHER" id="PTHR39607:SF2">
    <property type="entry name" value="BZIP DOMAIN-CONTAINING PROTEIN"/>
    <property type="match status" value="1"/>
</dbReference>
<gene>
    <name evidence="4" type="ORF">UV8b_03160</name>
    <name evidence="3" type="ORF">UVI_02022000</name>
</gene>
<evidence type="ECO:0000313" key="4">
    <source>
        <dbReference type="EMBL" id="QUC18919.1"/>
    </source>
</evidence>
<dbReference type="InterPro" id="IPR052635">
    <property type="entry name" value="Sec_Metab_Biosynth_Reg"/>
</dbReference>
<feature type="compositionally biased region" description="Basic residues" evidence="1">
    <location>
        <begin position="16"/>
        <end position="30"/>
    </location>
</feature>
<feature type="domain" description="BZIP" evidence="2">
    <location>
        <begin position="46"/>
        <end position="61"/>
    </location>
</feature>
<dbReference type="PROSITE" id="PS00036">
    <property type="entry name" value="BZIP_BASIC"/>
    <property type="match status" value="1"/>
</dbReference>
<dbReference type="CDD" id="cd14688">
    <property type="entry name" value="bZIP_YAP"/>
    <property type="match status" value="1"/>
</dbReference>
<dbReference type="OrthoDB" id="5387389at2759"/>
<reference evidence="6" key="2">
    <citation type="journal article" date="2016" name="Genome Announc.">
        <title>Genome sequence of Ustilaginoidea virens IPU010, a rice pathogenic fungus causing false smut.</title>
        <authorList>
            <person name="Kumagai T."/>
            <person name="Ishii T."/>
            <person name="Terai G."/>
            <person name="Umemura M."/>
            <person name="Machida M."/>
            <person name="Asai K."/>
        </authorList>
    </citation>
    <scope>NUCLEOTIDE SEQUENCE [LARGE SCALE GENOMIC DNA]</scope>
    <source>
        <strain evidence="6">IPU010</strain>
    </source>
</reference>
<evidence type="ECO:0000256" key="1">
    <source>
        <dbReference type="SAM" id="MobiDB-lite"/>
    </source>
</evidence>
<name>A0A1B5L3E6_USTVR</name>
<evidence type="ECO:0000313" key="6">
    <source>
        <dbReference type="Proteomes" id="UP000054053"/>
    </source>
</evidence>
<keyword evidence="5" id="KW-1185">Reference proteome</keyword>
<accession>A0A1B5L3E6</accession>
<feature type="region of interest" description="Disordered" evidence="1">
    <location>
        <begin position="1"/>
        <end position="89"/>
    </location>
</feature>
<organism evidence="3 6">
    <name type="scientific">Ustilaginoidea virens</name>
    <name type="common">Rice false smut fungus</name>
    <name type="synonym">Villosiclava virens</name>
    <dbReference type="NCBI Taxonomy" id="1159556"/>
    <lineage>
        <taxon>Eukaryota</taxon>
        <taxon>Fungi</taxon>
        <taxon>Dikarya</taxon>
        <taxon>Ascomycota</taxon>
        <taxon>Pezizomycotina</taxon>
        <taxon>Sordariomycetes</taxon>
        <taxon>Hypocreomycetidae</taxon>
        <taxon>Hypocreales</taxon>
        <taxon>Clavicipitaceae</taxon>
        <taxon>Ustilaginoidea</taxon>
    </lineage>
</organism>
<dbReference type="RefSeq" id="XP_042996592.1">
    <property type="nucleotide sequence ID" value="XM_043140658.1"/>
</dbReference>
<reference evidence="3" key="1">
    <citation type="journal article" date="2016" name="Genome Announc.">
        <title>Genome Sequence of Ustilaginoidea virens IPU010, a Rice Pathogenic Fungus Causing False Smut.</title>
        <authorList>
            <person name="Kumagai T."/>
            <person name="Ishii T."/>
            <person name="Terai G."/>
            <person name="Umemura M."/>
            <person name="Machida M."/>
            <person name="Asai K."/>
        </authorList>
    </citation>
    <scope>NUCLEOTIDE SEQUENCE [LARGE SCALE GENOMIC DNA]</scope>
    <source>
        <strain evidence="3">IPU010</strain>
    </source>
</reference>
<dbReference type="Proteomes" id="UP000027002">
    <property type="component" value="Chromosome 2"/>
</dbReference>
<evidence type="ECO:0000313" key="5">
    <source>
        <dbReference type="Proteomes" id="UP000027002"/>
    </source>
</evidence>
<dbReference type="Proteomes" id="UP000054053">
    <property type="component" value="Unassembled WGS sequence"/>
</dbReference>
<dbReference type="KEGG" id="uvi:66063938"/>
<dbReference type="PANTHER" id="PTHR39607">
    <property type="entry name" value="XANTHOCILLIN BIOSYNTHESIS CLUSTER TRANSCRIPTION FACTOR XANC-RELATED"/>
    <property type="match status" value="1"/>
</dbReference>